<comment type="caution">
    <text evidence="1">The sequence shown here is derived from an EMBL/GenBank/DDBJ whole genome shotgun (WGS) entry which is preliminary data.</text>
</comment>
<name>A0A8J6J6L0_9FIRM</name>
<keyword evidence="2" id="KW-1185">Reference proteome</keyword>
<evidence type="ECO:0000313" key="1">
    <source>
        <dbReference type="EMBL" id="MBC5734638.1"/>
    </source>
</evidence>
<organism evidence="1 2">
    <name type="scientific">Lawsonibacter hominis</name>
    <dbReference type="NCBI Taxonomy" id="2763053"/>
    <lineage>
        <taxon>Bacteria</taxon>
        <taxon>Bacillati</taxon>
        <taxon>Bacillota</taxon>
        <taxon>Clostridia</taxon>
        <taxon>Eubacteriales</taxon>
        <taxon>Oscillospiraceae</taxon>
        <taxon>Lawsonibacter</taxon>
    </lineage>
</organism>
<gene>
    <name evidence="1" type="ORF">H8S57_13015</name>
</gene>
<proteinExistence type="predicted"/>
<dbReference type="RefSeq" id="WP_186908465.1">
    <property type="nucleotide sequence ID" value="NZ_JACOPP010000021.1"/>
</dbReference>
<sequence length="85" mass="9515">MQYTKYSCGFAPFCGTNFRADPHALKHAVMPLKGFLARRRAPQRLRRAGNGLTTFFGGCAAGPLAAASIKRWNRFIENSYQPHLE</sequence>
<reference evidence="1" key="1">
    <citation type="submission" date="2020-08" db="EMBL/GenBank/DDBJ databases">
        <title>Genome public.</title>
        <authorList>
            <person name="Liu C."/>
            <person name="Sun Q."/>
        </authorList>
    </citation>
    <scope>NUCLEOTIDE SEQUENCE</scope>
    <source>
        <strain evidence="1">NSJ-51</strain>
    </source>
</reference>
<dbReference type="Proteomes" id="UP000661435">
    <property type="component" value="Unassembled WGS sequence"/>
</dbReference>
<evidence type="ECO:0000313" key="2">
    <source>
        <dbReference type="Proteomes" id="UP000661435"/>
    </source>
</evidence>
<accession>A0A8J6J6L0</accession>
<protein>
    <submittedName>
        <fullName evidence="1">Uncharacterized protein</fullName>
    </submittedName>
</protein>
<dbReference type="EMBL" id="JACOPP010000021">
    <property type="protein sequence ID" value="MBC5734638.1"/>
    <property type="molecule type" value="Genomic_DNA"/>
</dbReference>
<dbReference type="AlphaFoldDB" id="A0A8J6J6L0"/>